<organism evidence="1 2">
    <name type="scientific">Gymnodraco acuticeps</name>
    <name type="common">Antarctic dragonfish</name>
    <dbReference type="NCBI Taxonomy" id="8218"/>
    <lineage>
        <taxon>Eukaryota</taxon>
        <taxon>Metazoa</taxon>
        <taxon>Chordata</taxon>
        <taxon>Craniata</taxon>
        <taxon>Vertebrata</taxon>
        <taxon>Euteleostomi</taxon>
        <taxon>Actinopterygii</taxon>
        <taxon>Neopterygii</taxon>
        <taxon>Teleostei</taxon>
        <taxon>Neoteleostei</taxon>
        <taxon>Acanthomorphata</taxon>
        <taxon>Eupercaria</taxon>
        <taxon>Perciformes</taxon>
        <taxon>Notothenioidei</taxon>
        <taxon>Bathydraconidae</taxon>
        <taxon>Gymnodraco</taxon>
    </lineage>
</organism>
<keyword evidence="1" id="KW-1185">Reference proteome</keyword>
<dbReference type="RefSeq" id="XP_034075103.1">
    <property type="nucleotide sequence ID" value="XM_034219212.1"/>
</dbReference>
<evidence type="ECO:0000313" key="2">
    <source>
        <dbReference type="RefSeq" id="XP_034075103.1"/>
    </source>
</evidence>
<sequence length="82" mass="8876">MDDRESMRDPSTFEEDIMHGATASNLLLEAEPGPAALPDKCNHMDYDFGDFFDFALEPIDITGGNGADRHMVTGGLAPDSSK</sequence>
<evidence type="ECO:0000313" key="3">
    <source>
        <dbReference type="RefSeq" id="XP_034075104.1"/>
    </source>
</evidence>
<name>A0A6P8UDP9_GYMAC</name>
<protein>
    <submittedName>
        <fullName evidence="2 3">Double-strand-break repair protein rad21 homolog A-like</fullName>
    </submittedName>
</protein>
<reference evidence="2 3" key="1">
    <citation type="submission" date="2025-04" db="UniProtKB">
        <authorList>
            <consortium name="RefSeq"/>
        </authorList>
    </citation>
    <scope>IDENTIFICATION</scope>
</reference>
<evidence type="ECO:0000313" key="1">
    <source>
        <dbReference type="Proteomes" id="UP000515161"/>
    </source>
</evidence>
<accession>A0A6P8UDP9</accession>
<dbReference type="RefSeq" id="XP_034075104.1">
    <property type="nucleotide sequence ID" value="XM_034219213.1"/>
</dbReference>
<dbReference type="KEGG" id="gacu:117548161"/>
<dbReference type="AlphaFoldDB" id="A0A6P8UDP9"/>
<proteinExistence type="predicted"/>
<dbReference type="GeneID" id="117548160"/>
<dbReference type="Proteomes" id="UP000515161">
    <property type="component" value="Unplaced"/>
</dbReference>
<gene>
    <name evidence="2" type="primary">LOC117548160</name>
    <name evidence="3" type="synonym">LOC117548161</name>
</gene>
<dbReference type="KEGG" id="gacu:117548160"/>